<keyword evidence="3" id="KW-1185">Reference proteome</keyword>
<dbReference type="RefSeq" id="XP_020046881.1">
    <property type="nucleotide sequence ID" value="XM_020193503.1"/>
</dbReference>
<evidence type="ECO:0000313" key="3">
    <source>
        <dbReference type="Proteomes" id="UP000095038"/>
    </source>
</evidence>
<evidence type="ECO:0000256" key="1">
    <source>
        <dbReference type="SAM" id="SignalP"/>
    </source>
</evidence>
<dbReference type="AlphaFoldDB" id="A0A1D2VFW5"/>
<keyword evidence="1" id="KW-0732">Signal</keyword>
<evidence type="ECO:0000313" key="2">
    <source>
        <dbReference type="EMBL" id="ODV60574.1"/>
    </source>
</evidence>
<feature type="chain" id="PRO_5008910438" description="Secreted protein" evidence="1">
    <location>
        <begin position="22"/>
        <end position="98"/>
    </location>
</feature>
<name>A0A1D2VFW5_9ASCO</name>
<organism evidence="2 3">
    <name type="scientific">Ascoidea rubescens DSM 1968</name>
    <dbReference type="NCBI Taxonomy" id="1344418"/>
    <lineage>
        <taxon>Eukaryota</taxon>
        <taxon>Fungi</taxon>
        <taxon>Dikarya</taxon>
        <taxon>Ascomycota</taxon>
        <taxon>Saccharomycotina</taxon>
        <taxon>Saccharomycetes</taxon>
        <taxon>Ascoideaceae</taxon>
        <taxon>Ascoidea</taxon>
    </lineage>
</organism>
<evidence type="ECO:0008006" key="4">
    <source>
        <dbReference type="Google" id="ProtNLM"/>
    </source>
</evidence>
<dbReference type="InParanoid" id="A0A1D2VFW5"/>
<sequence length="98" mass="11048">MVSNGDWVFVVFATYNALCLSQTVQCTLLVENNQQIKVGRKRGTLFIIFLAFHHQSRAELVSTTSSSATVAGYFGIMESWNRGIVEYWNTGINNPLRE</sequence>
<dbReference type="GeneID" id="30967139"/>
<accession>A0A1D2VFW5</accession>
<protein>
    <recommendedName>
        <fullName evidence="4">Secreted protein</fullName>
    </recommendedName>
</protein>
<reference evidence="3" key="1">
    <citation type="submission" date="2016-05" db="EMBL/GenBank/DDBJ databases">
        <title>Comparative genomics of biotechnologically important yeasts.</title>
        <authorList>
            <consortium name="DOE Joint Genome Institute"/>
            <person name="Riley R."/>
            <person name="Haridas S."/>
            <person name="Wolfe K.H."/>
            <person name="Lopes M.R."/>
            <person name="Hittinger C.T."/>
            <person name="Goker M."/>
            <person name="Salamov A."/>
            <person name="Wisecaver J."/>
            <person name="Long T.M."/>
            <person name="Aerts A.L."/>
            <person name="Barry K."/>
            <person name="Choi C."/>
            <person name="Clum A."/>
            <person name="Coughlan A.Y."/>
            <person name="Deshpande S."/>
            <person name="Douglass A.P."/>
            <person name="Hanson S.J."/>
            <person name="Klenk H.-P."/>
            <person name="Labutti K."/>
            <person name="Lapidus A."/>
            <person name="Lindquist E."/>
            <person name="Lipzen A."/>
            <person name="Meier-Kolthoff J.P."/>
            <person name="Ohm R.A."/>
            <person name="Otillar R.P."/>
            <person name="Pangilinan J."/>
            <person name="Peng Y."/>
            <person name="Rokas A."/>
            <person name="Rosa C.A."/>
            <person name="Scheuner C."/>
            <person name="Sibirny A.A."/>
            <person name="Slot J.C."/>
            <person name="Stielow J.B."/>
            <person name="Sun H."/>
            <person name="Kurtzman C.P."/>
            <person name="Blackwell M."/>
            <person name="Grigoriev I.V."/>
            <person name="Jeffries T.W."/>
        </authorList>
    </citation>
    <scope>NUCLEOTIDE SEQUENCE [LARGE SCALE GENOMIC DNA]</scope>
    <source>
        <strain evidence="3">DSM 1968</strain>
    </source>
</reference>
<dbReference type="EMBL" id="KV454482">
    <property type="protein sequence ID" value="ODV60574.1"/>
    <property type="molecule type" value="Genomic_DNA"/>
</dbReference>
<dbReference type="Proteomes" id="UP000095038">
    <property type="component" value="Unassembled WGS sequence"/>
</dbReference>
<feature type="signal peptide" evidence="1">
    <location>
        <begin position="1"/>
        <end position="21"/>
    </location>
</feature>
<proteinExistence type="predicted"/>
<gene>
    <name evidence="2" type="ORF">ASCRUDRAFT_76523</name>
</gene>